<evidence type="ECO:0000256" key="1">
    <source>
        <dbReference type="SAM" id="SignalP"/>
    </source>
</evidence>
<gene>
    <name evidence="2" type="ORF">E1267_27930</name>
</gene>
<accession>A0A4R4N4V9</accession>
<name>A0A4R4N4V9_9ACTN</name>
<dbReference type="OrthoDB" id="3544299at2"/>
<organism evidence="2 3">
    <name type="scientific">Nonomuraea longispora</name>
    <dbReference type="NCBI Taxonomy" id="1848320"/>
    <lineage>
        <taxon>Bacteria</taxon>
        <taxon>Bacillati</taxon>
        <taxon>Actinomycetota</taxon>
        <taxon>Actinomycetes</taxon>
        <taxon>Streptosporangiales</taxon>
        <taxon>Streptosporangiaceae</taxon>
        <taxon>Nonomuraea</taxon>
    </lineage>
</organism>
<protein>
    <recommendedName>
        <fullName evidence="4">Secreted protein</fullName>
    </recommendedName>
</protein>
<dbReference type="EMBL" id="SMJZ01000124">
    <property type="protein sequence ID" value="TDC02964.1"/>
    <property type="molecule type" value="Genomic_DNA"/>
</dbReference>
<comment type="caution">
    <text evidence="2">The sequence shown here is derived from an EMBL/GenBank/DDBJ whole genome shotgun (WGS) entry which is preliminary data.</text>
</comment>
<keyword evidence="3" id="KW-1185">Reference proteome</keyword>
<keyword evidence="1" id="KW-0732">Signal</keyword>
<dbReference type="Proteomes" id="UP000295157">
    <property type="component" value="Unassembled WGS sequence"/>
</dbReference>
<feature type="chain" id="PRO_5020744814" description="Secreted protein" evidence="1">
    <location>
        <begin position="21"/>
        <end position="61"/>
    </location>
</feature>
<evidence type="ECO:0000313" key="2">
    <source>
        <dbReference type="EMBL" id="TDC02964.1"/>
    </source>
</evidence>
<reference evidence="2 3" key="1">
    <citation type="submission" date="2019-02" db="EMBL/GenBank/DDBJ databases">
        <title>Draft genome sequences of novel Actinobacteria.</title>
        <authorList>
            <person name="Sahin N."/>
            <person name="Ay H."/>
            <person name="Saygin H."/>
        </authorList>
    </citation>
    <scope>NUCLEOTIDE SEQUENCE [LARGE SCALE GENOMIC DNA]</scope>
    <source>
        <strain evidence="2 3">KC201</strain>
    </source>
</reference>
<evidence type="ECO:0000313" key="3">
    <source>
        <dbReference type="Proteomes" id="UP000295157"/>
    </source>
</evidence>
<dbReference type="AlphaFoldDB" id="A0A4R4N4V9"/>
<sequence>MVAVVAAGGLALSAAPAAHAVVDPFQLGTCLLASPAELSGLVDPAALTAPAELPVVGCLQP</sequence>
<evidence type="ECO:0008006" key="4">
    <source>
        <dbReference type="Google" id="ProtNLM"/>
    </source>
</evidence>
<proteinExistence type="predicted"/>
<feature type="signal peptide" evidence="1">
    <location>
        <begin position="1"/>
        <end position="20"/>
    </location>
</feature>